<dbReference type="Proteomes" id="UP000254131">
    <property type="component" value="Unassembled WGS sequence"/>
</dbReference>
<protein>
    <submittedName>
        <fullName evidence="2">Exporting protein</fullName>
    </submittedName>
</protein>
<dbReference type="EMBL" id="UFVB01000001">
    <property type="protein sequence ID" value="SUW93167.1"/>
    <property type="molecule type" value="Genomic_DNA"/>
</dbReference>
<keyword evidence="1" id="KW-0812">Transmembrane</keyword>
<evidence type="ECO:0000313" key="3">
    <source>
        <dbReference type="Proteomes" id="UP000254131"/>
    </source>
</evidence>
<dbReference type="AlphaFoldDB" id="A0AAX2M189"/>
<accession>A0AAX2M189</accession>
<sequence>MDTILWGVIMIKIAFFITFVISFLAAQSPVNFKEDNNITKERNIFKEQSPKRIKIPTH</sequence>
<gene>
    <name evidence="2" type="ORF">NCTC13105_01276</name>
</gene>
<reference evidence="2 3" key="1">
    <citation type="submission" date="2018-06" db="EMBL/GenBank/DDBJ databases">
        <authorList>
            <consortium name="Pathogen Informatics"/>
            <person name="Doyle S."/>
        </authorList>
    </citation>
    <scope>NUCLEOTIDE SEQUENCE [LARGE SCALE GENOMIC DNA]</scope>
    <source>
        <strain evidence="2 3">NCTC13105</strain>
    </source>
</reference>
<name>A0AAX2M189_CAMJU</name>
<keyword evidence="1" id="KW-1133">Transmembrane helix</keyword>
<keyword evidence="1" id="KW-0472">Membrane</keyword>
<organism evidence="2 3">
    <name type="scientific">Campylobacter jejuni</name>
    <dbReference type="NCBI Taxonomy" id="197"/>
    <lineage>
        <taxon>Bacteria</taxon>
        <taxon>Pseudomonadati</taxon>
        <taxon>Campylobacterota</taxon>
        <taxon>Epsilonproteobacteria</taxon>
        <taxon>Campylobacterales</taxon>
        <taxon>Campylobacteraceae</taxon>
        <taxon>Campylobacter</taxon>
    </lineage>
</organism>
<comment type="caution">
    <text evidence="2">The sequence shown here is derived from an EMBL/GenBank/DDBJ whole genome shotgun (WGS) entry which is preliminary data.</text>
</comment>
<feature type="transmembrane region" description="Helical" evidence="1">
    <location>
        <begin position="6"/>
        <end position="26"/>
    </location>
</feature>
<evidence type="ECO:0000313" key="2">
    <source>
        <dbReference type="EMBL" id="SUW93167.1"/>
    </source>
</evidence>
<proteinExistence type="predicted"/>
<evidence type="ECO:0000256" key="1">
    <source>
        <dbReference type="SAM" id="Phobius"/>
    </source>
</evidence>